<evidence type="ECO:0000313" key="2">
    <source>
        <dbReference type="EMBL" id="CAG5115205.1"/>
    </source>
</evidence>
<sequence length="112" mass="11518">YRIFDEDVMGAEVSTNESSPYHNGPTSPAASGGSRRFHPGDVPESPASSSGASAQQRPADTPRSTGKHVLQANGLSEAKPPVDHTKSQSAKSQSASGVSPGKANDATRSSKK</sequence>
<dbReference type="EMBL" id="CAJHNH020000088">
    <property type="protein sequence ID" value="CAG5115205.1"/>
    <property type="molecule type" value="Genomic_DNA"/>
</dbReference>
<feature type="non-terminal residue" evidence="2">
    <location>
        <position position="1"/>
    </location>
</feature>
<comment type="caution">
    <text evidence="2">The sequence shown here is derived from an EMBL/GenBank/DDBJ whole genome shotgun (WGS) entry which is preliminary data.</text>
</comment>
<gene>
    <name evidence="2" type="ORF">CUNI_LOCUS763</name>
</gene>
<reference evidence="2" key="1">
    <citation type="submission" date="2021-04" db="EMBL/GenBank/DDBJ databases">
        <authorList>
            <consortium name="Molecular Ecology Group"/>
        </authorList>
    </citation>
    <scope>NUCLEOTIDE SEQUENCE</scope>
</reference>
<name>A0A8S3YI54_9EUPU</name>
<evidence type="ECO:0000256" key="1">
    <source>
        <dbReference type="SAM" id="MobiDB-lite"/>
    </source>
</evidence>
<dbReference type="AlphaFoldDB" id="A0A8S3YI54"/>
<evidence type="ECO:0000313" key="3">
    <source>
        <dbReference type="Proteomes" id="UP000678393"/>
    </source>
</evidence>
<organism evidence="2 3">
    <name type="scientific">Candidula unifasciata</name>
    <dbReference type="NCBI Taxonomy" id="100452"/>
    <lineage>
        <taxon>Eukaryota</taxon>
        <taxon>Metazoa</taxon>
        <taxon>Spiralia</taxon>
        <taxon>Lophotrochozoa</taxon>
        <taxon>Mollusca</taxon>
        <taxon>Gastropoda</taxon>
        <taxon>Heterobranchia</taxon>
        <taxon>Euthyneura</taxon>
        <taxon>Panpulmonata</taxon>
        <taxon>Eupulmonata</taxon>
        <taxon>Stylommatophora</taxon>
        <taxon>Helicina</taxon>
        <taxon>Helicoidea</taxon>
        <taxon>Geomitridae</taxon>
        <taxon>Candidula</taxon>
    </lineage>
</organism>
<proteinExistence type="predicted"/>
<feature type="region of interest" description="Disordered" evidence="1">
    <location>
        <begin position="1"/>
        <end position="112"/>
    </location>
</feature>
<feature type="compositionally biased region" description="Polar residues" evidence="1">
    <location>
        <begin position="13"/>
        <end position="29"/>
    </location>
</feature>
<protein>
    <submittedName>
        <fullName evidence="2">Uncharacterized protein</fullName>
    </submittedName>
</protein>
<feature type="compositionally biased region" description="Low complexity" evidence="1">
    <location>
        <begin position="45"/>
        <end position="59"/>
    </location>
</feature>
<dbReference type="Proteomes" id="UP000678393">
    <property type="component" value="Unassembled WGS sequence"/>
</dbReference>
<feature type="compositionally biased region" description="Low complexity" evidence="1">
    <location>
        <begin position="87"/>
        <end position="96"/>
    </location>
</feature>
<accession>A0A8S3YI54</accession>
<keyword evidence="3" id="KW-1185">Reference proteome</keyword>